<dbReference type="AlphaFoldDB" id="A0A093V3W8"/>
<accession>A0A093V3W8</accession>
<sequence>MAESIPDSASSATLRETEHAQHNEWKQAGRSDLTQTLSGDGNEYEDGIMNESLIREGDDKGNIWRLFLETAREQTRIVKYRAQREDIDEAEDGEKTEMKVKKSVRPGRQSKKQSKINDGGQKKGEAKVTRTRKDAENSDRTPSSAQTSNLGLGLIAKLYEEVSPFVNNYLAKPTWRNEAMIDSVNNRIMAMNEEHNQPAFLFLIPKDLLLEHAKRIAQLPKQPDDDTRGELKEIIDSFETSKKNLGLPMSWNLTIPKRLKAARISDII</sequence>
<feature type="compositionally biased region" description="Basic residues" evidence="1">
    <location>
        <begin position="101"/>
        <end position="114"/>
    </location>
</feature>
<dbReference type="HOGENOM" id="CLU_1038922_0_0_1"/>
<feature type="region of interest" description="Disordered" evidence="1">
    <location>
        <begin position="1"/>
        <end position="45"/>
    </location>
</feature>
<feature type="compositionally biased region" description="Basic and acidic residues" evidence="1">
    <location>
        <begin position="15"/>
        <end position="29"/>
    </location>
</feature>
<comment type="caution">
    <text evidence="2">The sequence shown here is derived from an EMBL/GenBank/DDBJ whole genome shotgun (WGS) entry which is preliminary data.</text>
</comment>
<evidence type="ECO:0000313" key="2">
    <source>
        <dbReference type="EMBL" id="KFX41431.1"/>
    </source>
</evidence>
<protein>
    <submittedName>
        <fullName evidence="2">Uncharacterized protein</fullName>
    </submittedName>
</protein>
<organism evidence="2">
    <name type="scientific">Talaromyces marneffei PM1</name>
    <dbReference type="NCBI Taxonomy" id="1077442"/>
    <lineage>
        <taxon>Eukaryota</taxon>
        <taxon>Fungi</taxon>
        <taxon>Dikarya</taxon>
        <taxon>Ascomycota</taxon>
        <taxon>Pezizomycotina</taxon>
        <taxon>Eurotiomycetes</taxon>
        <taxon>Eurotiomycetidae</taxon>
        <taxon>Eurotiales</taxon>
        <taxon>Trichocomaceae</taxon>
        <taxon>Talaromyces</taxon>
        <taxon>Talaromyces sect. Talaromyces</taxon>
    </lineage>
</organism>
<name>A0A093V3W8_TALMA</name>
<feature type="compositionally biased region" description="Basic and acidic residues" evidence="1">
    <location>
        <begin position="120"/>
        <end position="139"/>
    </location>
</feature>
<evidence type="ECO:0000256" key="1">
    <source>
        <dbReference type="SAM" id="MobiDB-lite"/>
    </source>
</evidence>
<gene>
    <name evidence="2" type="ORF">GQ26_0600350</name>
</gene>
<reference evidence="2" key="1">
    <citation type="journal article" date="2014" name="PLoS Genet.">
        <title>Signature Gene Expression Reveals Novel Clues to the Molecular Mechanisms of Dimorphic Transition in Penicillium marneffei.</title>
        <authorList>
            <person name="Yang E."/>
            <person name="Wang G."/>
            <person name="Cai J."/>
            <person name="Woo P.C."/>
            <person name="Lau S.K."/>
            <person name="Yuen K.-Y."/>
            <person name="Chow W.-N."/>
            <person name="Lin X."/>
        </authorList>
    </citation>
    <scope>NUCLEOTIDE SEQUENCE [LARGE SCALE GENOMIC DNA]</scope>
    <source>
        <strain evidence="2">PM1</strain>
    </source>
</reference>
<proteinExistence type="predicted"/>
<dbReference type="EMBL" id="JPOX01000060">
    <property type="protein sequence ID" value="KFX41431.1"/>
    <property type="molecule type" value="Genomic_DNA"/>
</dbReference>
<feature type="region of interest" description="Disordered" evidence="1">
    <location>
        <begin position="91"/>
        <end position="147"/>
    </location>
</feature>